<evidence type="ECO:0000313" key="3">
    <source>
        <dbReference type="RefSeq" id="XP_018319454.1"/>
    </source>
</evidence>
<protein>
    <submittedName>
        <fullName evidence="3">Uncharacterized protein LOC108732947 isoform X1</fullName>
    </submittedName>
</protein>
<dbReference type="GeneID" id="108732947"/>
<reference evidence="3" key="1">
    <citation type="submission" date="2025-08" db="UniProtKB">
        <authorList>
            <consortium name="RefSeq"/>
        </authorList>
    </citation>
    <scope>IDENTIFICATION</scope>
    <source>
        <tissue evidence="3">Entire body</tissue>
    </source>
</reference>
<dbReference type="AlphaFoldDB" id="A0A1W4W5R6"/>
<dbReference type="OrthoDB" id="6784122at2759"/>
<name>A0A1W4W5R6_AGRPL</name>
<keyword evidence="2" id="KW-1185">Reference proteome</keyword>
<feature type="compositionally biased region" description="Basic and acidic residues" evidence="1">
    <location>
        <begin position="209"/>
        <end position="218"/>
    </location>
</feature>
<feature type="region of interest" description="Disordered" evidence="1">
    <location>
        <begin position="199"/>
        <end position="219"/>
    </location>
</feature>
<dbReference type="RefSeq" id="XP_018319454.1">
    <property type="nucleotide sequence ID" value="XM_018463952.1"/>
</dbReference>
<accession>A0A1W4W5R6</accession>
<sequence>MLCYVEHEKPNESKRSMDFLDHASSGKLGERGLFGRETGAVFLNKNCNETASNDTVEPFDNLNGNKLTINGAESFSRKLLLKNCENFANFVEATTSNTLVYENIKKSNPDRVLVGNQLKVVRLESQIQTSSGCNFPKYTLCFDGADLENGFKNEVNHENVNSNSIEWCSLDENQTVECIDLSKQSTSLDHFDAPCNSKDSATKGTQVHTQDDIEDGGHNNKTTLDIAAESDDDVVFVKEYKLPVKTPQEANADVPKRRNPRRKVQLEKASVDLINKLTIPPSVFNARVRKSTRKPVPTKKCRRSNRLTKIVSNPLSPLNRSDLRDWPDDGMHERPVYNETTNSIDKLDPFLKNKQAKTSNKENQSPSTRKLPKKAKRKKNIANKKRKEQEKEIDLSFLVHERLQLILGYISQLKIYERVMNNTSSSASDGVANQKQFPFVYELLTDASVLYSIVNGVEQTDMAKYLTSVDPNEALNFLKTYFTNLEDSNNKC</sequence>
<gene>
    <name evidence="3" type="primary">LOC108732947</name>
</gene>
<evidence type="ECO:0000256" key="1">
    <source>
        <dbReference type="SAM" id="MobiDB-lite"/>
    </source>
</evidence>
<organism evidence="2 3">
    <name type="scientific">Agrilus planipennis</name>
    <name type="common">Emerald ash borer</name>
    <name type="synonym">Agrilus marcopoli</name>
    <dbReference type="NCBI Taxonomy" id="224129"/>
    <lineage>
        <taxon>Eukaryota</taxon>
        <taxon>Metazoa</taxon>
        <taxon>Ecdysozoa</taxon>
        <taxon>Arthropoda</taxon>
        <taxon>Hexapoda</taxon>
        <taxon>Insecta</taxon>
        <taxon>Pterygota</taxon>
        <taxon>Neoptera</taxon>
        <taxon>Endopterygota</taxon>
        <taxon>Coleoptera</taxon>
        <taxon>Polyphaga</taxon>
        <taxon>Elateriformia</taxon>
        <taxon>Buprestoidea</taxon>
        <taxon>Buprestidae</taxon>
        <taxon>Agrilinae</taxon>
        <taxon>Agrilus</taxon>
    </lineage>
</organism>
<dbReference type="KEGG" id="apln:108732947"/>
<feature type="compositionally biased region" description="Basic and acidic residues" evidence="1">
    <location>
        <begin position="321"/>
        <end position="336"/>
    </location>
</feature>
<feature type="compositionally biased region" description="Basic residues" evidence="1">
    <location>
        <begin position="370"/>
        <end position="386"/>
    </location>
</feature>
<proteinExistence type="predicted"/>
<feature type="compositionally biased region" description="Basic residues" evidence="1">
    <location>
        <begin position="289"/>
        <end position="306"/>
    </location>
</feature>
<evidence type="ECO:0000313" key="2">
    <source>
        <dbReference type="Proteomes" id="UP000192223"/>
    </source>
</evidence>
<feature type="compositionally biased region" description="Polar residues" evidence="1">
    <location>
        <begin position="356"/>
        <end position="368"/>
    </location>
</feature>
<feature type="compositionally biased region" description="Polar residues" evidence="1">
    <location>
        <begin position="310"/>
        <end position="319"/>
    </location>
</feature>
<dbReference type="InParanoid" id="A0A1W4W5R6"/>
<dbReference type="Proteomes" id="UP000192223">
    <property type="component" value="Unplaced"/>
</dbReference>
<feature type="region of interest" description="Disordered" evidence="1">
    <location>
        <begin position="289"/>
        <end position="387"/>
    </location>
</feature>
<feature type="compositionally biased region" description="Polar residues" evidence="1">
    <location>
        <begin position="199"/>
        <end position="208"/>
    </location>
</feature>